<organism evidence="2 3">
    <name type="scientific">Armadillidium nasatum</name>
    <dbReference type="NCBI Taxonomy" id="96803"/>
    <lineage>
        <taxon>Eukaryota</taxon>
        <taxon>Metazoa</taxon>
        <taxon>Ecdysozoa</taxon>
        <taxon>Arthropoda</taxon>
        <taxon>Crustacea</taxon>
        <taxon>Multicrustacea</taxon>
        <taxon>Malacostraca</taxon>
        <taxon>Eumalacostraca</taxon>
        <taxon>Peracarida</taxon>
        <taxon>Isopoda</taxon>
        <taxon>Oniscidea</taxon>
        <taxon>Crinocheta</taxon>
        <taxon>Armadillidiidae</taxon>
        <taxon>Armadillidium</taxon>
    </lineage>
</organism>
<feature type="compositionally biased region" description="Polar residues" evidence="1">
    <location>
        <begin position="150"/>
        <end position="173"/>
    </location>
</feature>
<feature type="non-terminal residue" evidence="2">
    <location>
        <position position="263"/>
    </location>
</feature>
<gene>
    <name evidence="2" type="ORF">Anas_02908</name>
</gene>
<dbReference type="AlphaFoldDB" id="A0A5N5SQ87"/>
<sequence>MCSTLLFNYLAVPYGYVKKDNNSHNIYHYCSLSDFSLNHLPHMNLVHCSSCNYCTESYQPRSEQSFFSLSSSTLSSPLPDLVMSHLPSPRVTPPSRHKKSRSLASLRRGSAPATSSGGQGEGFGLRLARCRHRKIKGKRSSEQVQQQQQCPATSPSSTNEYNNHLETTTTSENQNAQRVWEVRTKFPVTSENFLARRIYRLSWDDTEINETISESDEDKRPCCCLREYDTKKSAWIRIGAQLRTLADNFDFNFKKSEKNFLLT</sequence>
<feature type="compositionally biased region" description="Low complexity" evidence="1">
    <location>
        <begin position="102"/>
        <end position="111"/>
    </location>
</feature>
<reference evidence="2 3" key="1">
    <citation type="journal article" date="2019" name="PLoS Biol.">
        <title>Sex chromosomes control vertical transmission of feminizing Wolbachia symbionts in an isopod.</title>
        <authorList>
            <person name="Becking T."/>
            <person name="Chebbi M.A."/>
            <person name="Giraud I."/>
            <person name="Moumen B."/>
            <person name="Laverre T."/>
            <person name="Caubet Y."/>
            <person name="Peccoud J."/>
            <person name="Gilbert C."/>
            <person name="Cordaux R."/>
        </authorList>
    </citation>
    <scope>NUCLEOTIDE SEQUENCE [LARGE SCALE GENOMIC DNA]</scope>
    <source>
        <strain evidence="2">ANa2</strain>
        <tissue evidence="2">Whole body excluding digestive tract and cuticle</tissue>
    </source>
</reference>
<evidence type="ECO:0000313" key="2">
    <source>
        <dbReference type="EMBL" id="KAB7495789.1"/>
    </source>
</evidence>
<keyword evidence="3" id="KW-1185">Reference proteome</keyword>
<evidence type="ECO:0000256" key="1">
    <source>
        <dbReference type="SAM" id="MobiDB-lite"/>
    </source>
</evidence>
<name>A0A5N5SQ87_9CRUS</name>
<dbReference type="EMBL" id="SEYY01022115">
    <property type="protein sequence ID" value="KAB7495789.1"/>
    <property type="molecule type" value="Genomic_DNA"/>
</dbReference>
<accession>A0A5N5SQ87</accession>
<feature type="region of interest" description="Disordered" evidence="1">
    <location>
        <begin position="136"/>
        <end position="173"/>
    </location>
</feature>
<comment type="caution">
    <text evidence="2">The sequence shown here is derived from an EMBL/GenBank/DDBJ whole genome shotgun (WGS) entry which is preliminary data.</text>
</comment>
<protein>
    <submittedName>
        <fullName evidence="2">Uncharacterized protein</fullName>
    </submittedName>
</protein>
<evidence type="ECO:0000313" key="3">
    <source>
        <dbReference type="Proteomes" id="UP000326759"/>
    </source>
</evidence>
<feature type="region of interest" description="Disordered" evidence="1">
    <location>
        <begin position="80"/>
        <end position="123"/>
    </location>
</feature>
<dbReference type="Proteomes" id="UP000326759">
    <property type="component" value="Unassembled WGS sequence"/>
</dbReference>
<proteinExistence type="predicted"/>